<protein>
    <recommendedName>
        <fullName evidence="4">Lipoprotein</fullName>
    </recommendedName>
</protein>
<name>A0ABM6J1W8_9PSED</name>
<evidence type="ECO:0008006" key="4">
    <source>
        <dbReference type="Google" id="ProtNLM"/>
    </source>
</evidence>
<evidence type="ECO:0000313" key="3">
    <source>
        <dbReference type="Proteomes" id="UP000191010"/>
    </source>
</evidence>
<gene>
    <name evidence="2" type="ORF">B2J77_09275</name>
</gene>
<dbReference type="Proteomes" id="UP000191010">
    <property type="component" value="Chromosome"/>
</dbReference>
<feature type="signal peptide" evidence="1">
    <location>
        <begin position="1"/>
        <end position="19"/>
    </location>
</feature>
<proteinExistence type="predicted"/>
<keyword evidence="1" id="KW-0732">Signal</keyword>
<evidence type="ECO:0000313" key="2">
    <source>
        <dbReference type="EMBL" id="AQW68390.1"/>
    </source>
</evidence>
<keyword evidence="3" id="KW-1185">Reference proteome</keyword>
<sequence length="110" mass="11923">MKALILSLGLALLAGCVSPADLVERGPAFESQTPKTARDFSKCLAPKWQDMSSGVVSTETETGYRIRLDIDMVGTPVMAVVQSQTVGAKVSIYTRNSTWSKWVKVARTCI</sequence>
<organism evidence="2 3">
    <name type="scientific">Pseudomonas parafulva</name>
    <dbReference type="NCBI Taxonomy" id="157782"/>
    <lineage>
        <taxon>Bacteria</taxon>
        <taxon>Pseudomonadati</taxon>
        <taxon>Pseudomonadota</taxon>
        <taxon>Gammaproteobacteria</taxon>
        <taxon>Pseudomonadales</taxon>
        <taxon>Pseudomonadaceae</taxon>
        <taxon>Pseudomonas</taxon>
    </lineage>
</organism>
<feature type="chain" id="PRO_5045035512" description="Lipoprotein" evidence="1">
    <location>
        <begin position="20"/>
        <end position="110"/>
    </location>
</feature>
<accession>A0ABM6J1W8</accession>
<reference evidence="2 3" key="1">
    <citation type="submission" date="2017-02" db="EMBL/GenBank/DDBJ databases">
        <authorList>
            <person name="Guo L."/>
        </authorList>
    </citation>
    <scope>NUCLEOTIDE SEQUENCE [LARGE SCALE GENOMIC DNA]</scope>
    <source>
        <strain evidence="2 3">PRS09-11288</strain>
    </source>
</reference>
<evidence type="ECO:0000256" key="1">
    <source>
        <dbReference type="SAM" id="SignalP"/>
    </source>
</evidence>
<dbReference type="PROSITE" id="PS51257">
    <property type="entry name" value="PROKAR_LIPOPROTEIN"/>
    <property type="match status" value="1"/>
</dbReference>
<dbReference type="EMBL" id="CP019952">
    <property type="protein sequence ID" value="AQW68390.1"/>
    <property type="molecule type" value="Genomic_DNA"/>
</dbReference>